<sequence length="173" mass="19554">MMRVFEKMGRTLHLGFLLALSLVLILNVAHGGKTSTFVRKVEKTVDMPFDSDVFAVPPGYNAPQQVHITQGDLEGKALIVSWVTVDEPGSSEVHYWSEHSKEKKKADGKVVTYRFFNYTSGFIHHTTIRQLKHNTKYHYEIGIGNTTRQFWFITPPEVGPDVPYTFGLIGDLG</sequence>
<comment type="catalytic activity">
    <reaction evidence="1">
        <text>a phosphate monoester + H2O = an alcohol + phosphate</text>
        <dbReference type="Rhea" id="RHEA:15017"/>
        <dbReference type="ChEBI" id="CHEBI:15377"/>
        <dbReference type="ChEBI" id="CHEBI:30879"/>
        <dbReference type="ChEBI" id="CHEBI:43474"/>
        <dbReference type="ChEBI" id="CHEBI:67140"/>
        <dbReference type="EC" id="3.1.3.2"/>
    </reaction>
</comment>
<keyword evidence="6" id="KW-0479">Metal-binding</keyword>
<keyword evidence="9" id="KW-0862">Zinc</keyword>
<evidence type="ECO:0000256" key="4">
    <source>
        <dbReference type="ARBA" id="ARBA00008723"/>
    </source>
</evidence>
<comment type="cofactor">
    <cofactor evidence="2">
        <name>Zn(2+)</name>
        <dbReference type="ChEBI" id="CHEBI:29105"/>
    </cofactor>
</comment>
<dbReference type="InterPro" id="IPR039331">
    <property type="entry name" value="PAPs-like"/>
</dbReference>
<evidence type="ECO:0000313" key="14">
    <source>
        <dbReference type="EMBL" id="AFK42558.1"/>
    </source>
</evidence>
<proteinExistence type="evidence at transcript level"/>
<name>I3SQL6_LOTJA</name>
<dbReference type="Gene3D" id="2.60.40.380">
    <property type="entry name" value="Purple acid phosphatase-like, N-terminal"/>
    <property type="match status" value="1"/>
</dbReference>
<keyword evidence="8" id="KW-0378">Hydrolase</keyword>
<keyword evidence="10" id="KW-0408">Iron</keyword>
<dbReference type="EC" id="3.1.3.2" evidence="5"/>
<dbReference type="PANTHER" id="PTHR22953:SF86">
    <property type="entry name" value="PURPLE ACID PHOSPHATASE 10"/>
    <property type="match status" value="1"/>
</dbReference>
<evidence type="ECO:0000256" key="7">
    <source>
        <dbReference type="ARBA" id="ARBA00022729"/>
    </source>
</evidence>
<comment type="cofactor">
    <cofactor evidence="3">
        <name>Fe cation</name>
        <dbReference type="ChEBI" id="CHEBI:24875"/>
    </cofactor>
</comment>
<feature type="domain" description="Purple acid phosphatase N-terminal" evidence="13">
    <location>
        <begin position="63"/>
        <end position="154"/>
    </location>
</feature>
<evidence type="ECO:0000256" key="1">
    <source>
        <dbReference type="ARBA" id="ARBA00000032"/>
    </source>
</evidence>
<dbReference type="PANTHER" id="PTHR22953">
    <property type="entry name" value="ACID PHOSPHATASE RELATED"/>
    <property type="match status" value="1"/>
</dbReference>
<evidence type="ECO:0000256" key="5">
    <source>
        <dbReference type="ARBA" id="ARBA00012646"/>
    </source>
</evidence>
<dbReference type="InterPro" id="IPR008963">
    <property type="entry name" value="Purple_acid_Pase-like_N"/>
</dbReference>
<evidence type="ECO:0000256" key="2">
    <source>
        <dbReference type="ARBA" id="ARBA00001947"/>
    </source>
</evidence>
<evidence type="ECO:0000256" key="6">
    <source>
        <dbReference type="ARBA" id="ARBA00022723"/>
    </source>
</evidence>
<reference evidence="14" key="1">
    <citation type="submission" date="2012-05" db="EMBL/GenBank/DDBJ databases">
        <authorList>
            <person name="Krishnakumar V."/>
            <person name="Cheung F."/>
            <person name="Xiao Y."/>
            <person name="Chan A."/>
            <person name="Moskal W.A."/>
            <person name="Town C.D."/>
        </authorList>
    </citation>
    <scope>NUCLEOTIDE SEQUENCE</scope>
</reference>
<evidence type="ECO:0000256" key="9">
    <source>
        <dbReference type="ARBA" id="ARBA00022833"/>
    </source>
</evidence>
<accession>I3SQL6</accession>
<evidence type="ECO:0000256" key="3">
    <source>
        <dbReference type="ARBA" id="ARBA00001962"/>
    </source>
</evidence>
<keyword evidence="11" id="KW-0325">Glycoprotein</keyword>
<dbReference type="AlphaFoldDB" id="I3SQL6"/>
<evidence type="ECO:0000256" key="8">
    <source>
        <dbReference type="ARBA" id="ARBA00022801"/>
    </source>
</evidence>
<protein>
    <recommendedName>
        <fullName evidence="5">acid phosphatase</fullName>
        <ecNumber evidence="5">3.1.3.2</ecNumber>
    </recommendedName>
</protein>
<organism evidence="14">
    <name type="scientific">Lotus japonicus</name>
    <name type="common">Lotus corniculatus var. japonicus</name>
    <dbReference type="NCBI Taxonomy" id="34305"/>
    <lineage>
        <taxon>Eukaryota</taxon>
        <taxon>Viridiplantae</taxon>
        <taxon>Streptophyta</taxon>
        <taxon>Embryophyta</taxon>
        <taxon>Tracheophyta</taxon>
        <taxon>Spermatophyta</taxon>
        <taxon>Magnoliopsida</taxon>
        <taxon>eudicotyledons</taxon>
        <taxon>Gunneridae</taxon>
        <taxon>Pentapetalae</taxon>
        <taxon>rosids</taxon>
        <taxon>fabids</taxon>
        <taxon>Fabales</taxon>
        <taxon>Fabaceae</taxon>
        <taxon>Papilionoideae</taxon>
        <taxon>50 kb inversion clade</taxon>
        <taxon>NPAAA clade</taxon>
        <taxon>Hologalegina</taxon>
        <taxon>robinioid clade</taxon>
        <taxon>Loteae</taxon>
        <taxon>Lotus</taxon>
    </lineage>
</organism>
<keyword evidence="7 12" id="KW-0732">Signal</keyword>
<feature type="chain" id="PRO_5003679610" description="acid phosphatase" evidence="12">
    <location>
        <begin position="32"/>
        <end position="173"/>
    </location>
</feature>
<dbReference type="SUPFAM" id="SSF49363">
    <property type="entry name" value="Purple acid phosphatase, N-terminal domain"/>
    <property type="match status" value="1"/>
</dbReference>
<evidence type="ECO:0000256" key="10">
    <source>
        <dbReference type="ARBA" id="ARBA00023004"/>
    </source>
</evidence>
<comment type="similarity">
    <text evidence="4">Belongs to the metallophosphoesterase superfamily. Purple acid phosphatase family.</text>
</comment>
<evidence type="ECO:0000256" key="11">
    <source>
        <dbReference type="ARBA" id="ARBA00023180"/>
    </source>
</evidence>
<evidence type="ECO:0000256" key="12">
    <source>
        <dbReference type="SAM" id="SignalP"/>
    </source>
</evidence>
<evidence type="ECO:0000259" key="13">
    <source>
        <dbReference type="Pfam" id="PF16656"/>
    </source>
</evidence>
<dbReference type="FunFam" id="2.60.40.380:FF:000001">
    <property type="entry name" value="Fe(3+)-Zn(2+) purple acid phosphatase"/>
    <property type="match status" value="1"/>
</dbReference>
<dbReference type="GO" id="GO:0046872">
    <property type="term" value="F:metal ion binding"/>
    <property type="evidence" value="ECO:0007669"/>
    <property type="project" value="UniProtKB-KW"/>
</dbReference>
<feature type="signal peptide" evidence="12">
    <location>
        <begin position="1"/>
        <end position="31"/>
    </location>
</feature>
<dbReference type="Pfam" id="PF16656">
    <property type="entry name" value="Pur_ac_phosph_N"/>
    <property type="match status" value="1"/>
</dbReference>
<dbReference type="InterPro" id="IPR015914">
    <property type="entry name" value="PAPs_N"/>
</dbReference>
<dbReference type="GO" id="GO:0003993">
    <property type="term" value="F:acid phosphatase activity"/>
    <property type="evidence" value="ECO:0007669"/>
    <property type="project" value="UniProtKB-EC"/>
</dbReference>
<dbReference type="EMBL" id="BT142764">
    <property type="protein sequence ID" value="AFK42558.1"/>
    <property type="molecule type" value="mRNA"/>
</dbReference>